<dbReference type="Gene3D" id="3.20.20.100">
    <property type="entry name" value="NADP-dependent oxidoreductase domain"/>
    <property type="match status" value="1"/>
</dbReference>
<dbReference type="PANTHER" id="PTHR43364:SF4">
    <property type="entry name" value="NAD(P)-LINKED OXIDOREDUCTASE SUPERFAMILY PROTEIN"/>
    <property type="match status" value="1"/>
</dbReference>
<dbReference type="AlphaFoldDB" id="A0A6A6S6N6"/>
<evidence type="ECO:0000259" key="2">
    <source>
        <dbReference type="Pfam" id="PF00248"/>
    </source>
</evidence>
<organism evidence="3 4">
    <name type="scientific">Massarina eburnea CBS 473.64</name>
    <dbReference type="NCBI Taxonomy" id="1395130"/>
    <lineage>
        <taxon>Eukaryota</taxon>
        <taxon>Fungi</taxon>
        <taxon>Dikarya</taxon>
        <taxon>Ascomycota</taxon>
        <taxon>Pezizomycotina</taxon>
        <taxon>Dothideomycetes</taxon>
        <taxon>Pleosporomycetidae</taxon>
        <taxon>Pleosporales</taxon>
        <taxon>Massarineae</taxon>
        <taxon>Massarinaceae</taxon>
        <taxon>Massarina</taxon>
    </lineage>
</organism>
<evidence type="ECO:0000313" key="3">
    <source>
        <dbReference type="EMBL" id="KAF2643399.1"/>
    </source>
</evidence>
<dbReference type="GO" id="GO:0016491">
    <property type="term" value="F:oxidoreductase activity"/>
    <property type="evidence" value="ECO:0007669"/>
    <property type="project" value="UniProtKB-KW"/>
</dbReference>
<protein>
    <submittedName>
        <fullName evidence="3">Aldo/keto reductase</fullName>
    </submittedName>
</protein>
<reference evidence="3" key="1">
    <citation type="journal article" date="2020" name="Stud. Mycol.">
        <title>101 Dothideomycetes genomes: a test case for predicting lifestyles and emergence of pathogens.</title>
        <authorList>
            <person name="Haridas S."/>
            <person name="Albert R."/>
            <person name="Binder M."/>
            <person name="Bloem J."/>
            <person name="Labutti K."/>
            <person name="Salamov A."/>
            <person name="Andreopoulos B."/>
            <person name="Baker S."/>
            <person name="Barry K."/>
            <person name="Bills G."/>
            <person name="Bluhm B."/>
            <person name="Cannon C."/>
            <person name="Castanera R."/>
            <person name="Culley D."/>
            <person name="Daum C."/>
            <person name="Ezra D."/>
            <person name="Gonzalez J."/>
            <person name="Henrissat B."/>
            <person name="Kuo A."/>
            <person name="Liang C."/>
            <person name="Lipzen A."/>
            <person name="Lutzoni F."/>
            <person name="Magnuson J."/>
            <person name="Mondo S."/>
            <person name="Nolan M."/>
            <person name="Ohm R."/>
            <person name="Pangilinan J."/>
            <person name="Park H.-J."/>
            <person name="Ramirez L."/>
            <person name="Alfaro M."/>
            <person name="Sun H."/>
            <person name="Tritt A."/>
            <person name="Yoshinaga Y."/>
            <person name="Zwiers L.-H."/>
            <person name="Turgeon B."/>
            <person name="Goodwin S."/>
            <person name="Spatafora J."/>
            <person name="Crous P."/>
            <person name="Grigoriev I."/>
        </authorList>
    </citation>
    <scope>NUCLEOTIDE SEQUENCE</scope>
    <source>
        <strain evidence="3">CBS 473.64</strain>
    </source>
</reference>
<gene>
    <name evidence="3" type="ORF">P280DRAFT_446946</name>
</gene>
<dbReference type="EMBL" id="MU006780">
    <property type="protein sequence ID" value="KAF2643399.1"/>
    <property type="molecule type" value="Genomic_DNA"/>
</dbReference>
<proteinExistence type="predicted"/>
<sequence>MAQTKLDIIFGAMSFGKEGIEQVRTSSLDDCAAILDTFQSHNHTEVDTSRFYGDGTSEEYLAALNWQTRGLVVHTKFFPNTPGLFNRPAMHLDEAGMRGGLETSLKTLKAEKEGVELWYLHAPDRGVPLETTLITVNDLYKEGKFKTWGISNFMAWEVAAICEICDKNNYPRPSVYQGTYNALFRTIEHELLPCLRKYGIAFYAYNPLAGGYLTDRYHRLTKNNDIEAGSRFDANRMQGQMYRLRYWNDAFFDALDILRPVAKKHGIREAEAALKWCMHHGELKREFGDKIIIGASSKEQLEANLKDFEGGELPQEVLTAFDQGWEKTRGVTWKYFH</sequence>
<evidence type="ECO:0000313" key="4">
    <source>
        <dbReference type="Proteomes" id="UP000799753"/>
    </source>
</evidence>
<dbReference type="InterPro" id="IPR036812">
    <property type="entry name" value="NAD(P)_OxRdtase_dom_sf"/>
</dbReference>
<dbReference type="InterPro" id="IPR023210">
    <property type="entry name" value="NADP_OxRdtase_dom"/>
</dbReference>
<evidence type="ECO:0000256" key="1">
    <source>
        <dbReference type="ARBA" id="ARBA00023002"/>
    </source>
</evidence>
<dbReference type="OrthoDB" id="2310150at2759"/>
<dbReference type="CDD" id="cd19075">
    <property type="entry name" value="AKR_AKR7A1-5"/>
    <property type="match status" value="1"/>
</dbReference>
<keyword evidence="1" id="KW-0560">Oxidoreductase</keyword>
<feature type="domain" description="NADP-dependent oxidoreductase" evidence="2">
    <location>
        <begin position="8"/>
        <end position="323"/>
    </location>
</feature>
<dbReference type="Proteomes" id="UP000799753">
    <property type="component" value="Unassembled WGS sequence"/>
</dbReference>
<dbReference type="InterPro" id="IPR050523">
    <property type="entry name" value="AKR_Detox_Biosynth"/>
</dbReference>
<keyword evidence="4" id="KW-1185">Reference proteome</keyword>
<accession>A0A6A6S6N6</accession>
<dbReference type="Pfam" id="PF00248">
    <property type="entry name" value="Aldo_ket_red"/>
    <property type="match status" value="1"/>
</dbReference>
<name>A0A6A6S6N6_9PLEO</name>
<dbReference type="SUPFAM" id="SSF51430">
    <property type="entry name" value="NAD(P)-linked oxidoreductase"/>
    <property type="match status" value="1"/>
</dbReference>
<dbReference type="PANTHER" id="PTHR43364">
    <property type="entry name" value="NADH-SPECIFIC METHYLGLYOXAL REDUCTASE-RELATED"/>
    <property type="match status" value="1"/>
</dbReference>